<dbReference type="EMBL" id="KN824277">
    <property type="protein sequence ID" value="KIM33869.1"/>
    <property type="molecule type" value="Genomic_DNA"/>
</dbReference>
<dbReference type="Gene3D" id="3.30.70.330">
    <property type="match status" value="2"/>
</dbReference>
<dbReference type="InterPro" id="IPR035979">
    <property type="entry name" value="RBD_domain_sf"/>
</dbReference>
<feature type="region of interest" description="Disordered" evidence="4">
    <location>
        <begin position="298"/>
        <end position="333"/>
    </location>
</feature>
<accession>A0A0C3BP44</accession>
<name>A0A0C3BP44_SERVB</name>
<reference evidence="7" key="2">
    <citation type="submission" date="2015-01" db="EMBL/GenBank/DDBJ databases">
        <title>Evolutionary Origins and Diversification of the Mycorrhizal Mutualists.</title>
        <authorList>
            <consortium name="DOE Joint Genome Institute"/>
            <consortium name="Mycorrhizal Genomics Consortium"/>
            <person name="Kohler A."/>
            <person name="Kuo A."/>
            <person name="Nagy L.G."/>
            <person name="Floudas D."/>
            <person name="Copeland A."/>
            <person name="Barry K.W."/>
            <person name="Cichocki N."/>
            <person name="Veneault-Fourrey C."/>
            <person name="LaButti K."/>
            <person name="Lindquist E.A."/>
            <person name="Lipzen A."/>
            <person name="Lundell T."/>
            <person name="Morin E."/>
            <person name="Murat C."/>
            <person name="Riley R."/>
            <person name="Ohm R."/>
            <person name="Sun H."/>
            <person name="Tunlid A."/>
            <person name="Henrissat B."/>
            <person name="Grigoriev I.V."/>
            <person name="Hibbett D.S."/>
            <person name="Martin F."/>
        </authorList>
    </citation>
    <scope>NUCLEOTIDE SEQUENCE [LARGE SCALE GENOMIC DNA]</scope>
    <source>
        <strain evidence="7">MAFF 305830</strain>
    </source>
</reference>
<organism evidence="6 7">
    <name type="scientific">Serendipita vermifera MAFF 305830</name>
    <dbReference type="NCBI Taxonomy" id="933852"/>
    <lineage>
        <taxon>Eukaryota</taxon>
        <taxon>Fungi</taxon>
        <taxon>Dikarya</taxon>
        <taxon>Basidiomycota</taxon>
        <taxon>Agaricomycotina</taxon>
        <taxon>Agaricomycetes</taxon>
        <taxon>Sebacinales</taxon>
        <taxon>Serendipitaceae</taxon>
        <taxon>Serendipita</taxon>
    </lineage>
</organism>
<evidence type="ECO:0000259" key="5">
    <source>
        <dbReference type="PROSITE" id="PS50102"/>
    </source>
</evidence>
<dbReference type="STRING" id="933852.A0A0C3BP44"/>
<evidence type="ECO:0000313" key="6">
    <source>
        <dbReference type="EMBL" id="KIM33869.1"/>
    </source>
</evidence>
<evidence type="ECO:0000256" key="3">
    <source>
        <dbReference type="PROSITE-ProRule" id="PRU00176"/>
    </source>
</evidence>
<keyword evidence="1" id="KW-0677">Repeat</keyword>
<evidence type="ECO:0000313" key="7">
    <source>
        <dbReference type="Proteomes" id="UP000054097"/>
    </source>
</evidence>
<protein>
    <recommendedName>
        <fullName evidence="5">RRM domain-containing protein</fullName>
    </recommendedName>
</protein>
<reference evidence="6 7" key="1">
    <citation type="submission" date="2014-04" db="EMBL/GenBank/DDBJ databases">
        <authorList>
            <consortium name="DOE Joint Genome Institute"/>
            <person name="Kuo A."/>
            <person name="Zuccaro A."/>
            <person name="Kohler A."/>
            <person name="Nagy L.G."/>
            <person name="Floudas D."/>
            <person name="Copeland A."/>
            <person name="Barry K.W."/>
            <person name="Cichocki N."/>
            <person name="Veneault-Fourrey C."/>
            <person name="LaButti K."/>
            <person name="Lindquist E.A."/>
            <person name="Lipzen A."/>
            <person name="Lundell T."/>
            <person name="Morin E."/>
            <person name="Murat C."/>
            <person name="Sun H."/>
            <person name="Tunlid A."/>
            <person name="Henrissat B."/>
            <person name="Grigoriev I.V."/>
            <person name="Hibbett D.S."/>
            <person name="Martin F."/>
            <person name="Nordberg H.P."/>
            <person name="Cantor M.N."/>
            <person name="Hua S.X."/>
        </authorList>
    </citation>
    <scope>NUCLEOTIDE SEQUENCE [LARGE SCALE GENOMIC DNA]</scope>
    <source>
        <strain evidence="6 7">MAFF 305830</strain>
    </source>
</reference>
<proteinExistence type="predicted"/>
<keyword evidence="7" id="KW-1185">Reference proteome</keyword>
<dbReference type="SUPFAM" id="SSF54928">
    <property type="entry name" value="RNA-binding domain, RBD"/>
    <property type="match status" value="2"/>
</dbReference>
<feature type="region of interest" description="Disordered" evidence="4">
    <location>
        <begin position="504"/>
        <end position="543"/>
    </location>
</feature>
<dbReference type="GO" id="GO:0003723">
    <property type="term" value="F:RNA binding"/>
    <property type="evidence" value="ECO:0007669"/>
    <property type="project" value="UniProtKB-UniRule"/>
</dbReference>
<feature type="compositionally biased region" description="Polar residues" evidence="4">
    <location>
        <begin position="15"/>
        <end position="40"/>
    </location>
</feature>
<dbReference type="AlphaFoldDB" id="A0A0C3BP44"/>
<sequence length="1000" mass="108868">MTAWGNRYSALSQEPASIKSTPTLPSTVSGAHTPNLTADHTYNEHIGPPRVSYPPNSSIFVASLPFNILPHEMHEKLTKLIVQFIEPLEVKIIKDKLGNQAAFVQAKTSDDANFLLNSRLFLEGKFLRLEPARAHRTLLLSFKGPQAPLPKLRLLRNSQGYLRAVVNEVTPIEGWIPLRDNDPFSGSGHLFPQFSYAEGSLRKLCELLGTVEEFRRIDNPSVREQPKSGGSKGQNVLPSDNYTHSGVWEVKWSTREEALTAKSLLTTVPFIGWTWAHTMGQTDNPFRGDLRQQYGGFNADTAPFSDNLRTSGNKSKQGPAVLNQNHPDPSKRHSVGLVMEDFPPLVTRQSAPTRSEKVFGKHERAVSEDTDIPITPVSLHHASPEIATFSGEDQSINPLALATPSAKVTPVAAAEYPRLNASYDKSTLYVTGIPQNADESQVKHLFSGYGEITSIRVVANSRGEYAFAFINFDSIESASMAMQASNEKPFTIGYTKLRLRYKKIKPTGRGRGQGRTPGPLAKNPQSTQKYEQATEEGQEMHIAEVDPNVSVVQGNEDIKDNREKVSTVATPPPMSTQETSIGEDSADTFTANVEVQSSAEIKVPSVSDVASNIPVPMVEAVPAVEPLPPKPSYYGYYGPASFPPGYHQHWGYPYPAMYPPVYSFHPYSHPYWYPPGAAPLPPAAYVTPNTLGDNKVEVTHPENPGSSPYNHIGQPSFGFVRPPVAPTGYFHNPDGGITYTYPKEVIEKYTSNETQAVEGEGKGSRGEADSTQLNGLASTQHLQGVQHLSSTTTAPYHPMYHQNAPKSSHSYDVNPAVAAAVYRNYPPLPPPPANKMPQGSFVFNSQGVVQHVEPAAYVPSGHLGGQTGAPSDNGLGLVQAAAAVIANNYHPPAYPSPMGLSPSNQETPLDLQSASSRYSSPVSASGPYYYPHNMHHPAFSLTGPRTHGNPEHQPNAMFGGQGGYKQRASHIMPRPTYPLANAGVGIDLFNGNHHRGSQVV</sequence>
<dbReference type="HOGENOM" id="CLU_321075_0_0_1"/>
<dbReference type="Pfam" id="PF00076">
    <property type="entry name" value="RRM_1"/>
    <property type="match status" value="1"/>
</dbReference>
<dbReference type="PANTHER" id="PTHR24012">
    <property type="entry name" value="RNA BINDING PROTEIN"/>
    <property type="match status" value="1"/>
</dbReference>
<feature type="compositionally biased region" description="Polar residues" evidence="4">
    <location>
        <begin position="307"/>
        <end position="327"/>
    </location>
</feature>
<dbReference type="Proteomes" id="UP000054097">
    <property type="component" value="Unassembled WGS sequence"/>
</dbReference>
<gene>
    <name evidence="6" type="ORF">M408DRAFT_86580</name>
</gene>
<evidence type="ECO:0000256" key="1">
    <source>
        <dbReference type="ARBA" id="ARBA00022737"/>
    </source>
</evidence>
<evidence type="ECO:0000256" key="4">
    <source>
        <dbReference type="SAM" id="MobiDB-lite"/>
    </source>
</evidence>
<dbReference type="PROSITE" id="PS50102">
    <property type="entry name" value="RRM"/>
    <property type="match status" value="2"/>
</dbReference>
<feature type="region of interest" description="Disordered" evidence="4">
    <location>
        <begin position="218"/>
        <end position="239"/>
    </location>
</feature>
<feature type="region of interest" description="Disordered" evidence="4">
    <location>
        <begin position="15"/>
        <end position="47"/>
    </location>
</feature>
<dbReference type="CDD" id="cd00590">
    <property type="entry name" value="RRM_SF"/>
    <property type="match status" value="1"/>
</dbReference>
<dbReference type="InterPro" id="IPR000504">
    <property type="entry name" value="RRM_dom"/>
</dbReference>
<feature type="domain" description="RRM" evidence="5">
    <location>
        <begin position="57"/>
        <end position="134"/>
    </location>
</feature>
<feature type="domain" description="RRM" evidence="5">
    <location>
        <begin position="426"/>
        <end position="504"/>
    </location>
</feature>
<keyword evidence="2 3" id="KW-0694">RNA-binding</keyword>
<dbReference type="InterPro" id="IPR012677">
    <property type="entry name" value="Nucleotide-bd_a/b_plait_sf"/>
</dbReference>
<evidence type="ECO:0000256" key="2">
    <source>
        <dbReference type="ARBA" id="ARBA00022884"/>
    </source>
</evidence>
<dbReference type="OrthoDB" id="410044at2759"/>
<dbReference type="SMART" id="SM00360">
    <property type="entry name" value="RRM"/>
    <property type="match status" value="2"/>
</dbReference>